<protein>
    <submittedName>
        <fullName evidence="1">Uncharacterized protein</fullName>
    </submittedName>
</protein>
<name>A0ABP7MQA6_9GAMM</name>
<evidence type="ECO:0000313" key="1">
    <source>
        <dbReference type="EMBL" id="GAA3928041.1"/>
    </source>
</evidence>
<accession>A0ABP7MQA6</accession>
<sequence>MSIEAFDYILLEDTFVFSWHLSTDTLTFQVLASLSQAHPAATVPAAGEWACYRSGAIEFSRVSAIRGLQSQESVVPTTDPDGSVDYGTIDGLAQIGPGEYR</sequence>
<evidence type="ECO:0000313" key="2">
    <source>
        <dbReference type="Proteomes" id="UP001501727"/>
    </source>
</evidence>
<organism evidence="1 2">
    <name type="scientific">Luteimonas lutimaris</name>
    <dbReference type="NCBI Taxonomy" id="698645"/>
    <lineage>
        <taxon>Bacteria</taxon>
        <taxon>Pseudomonadati</taxon>
        <taxon>Pseudomonadota</taxon>
        <taxon>Gammaproteobacteria</taxon>
        <taxon>Lysobacterales</taxon>
        <taxon>Lysobacteraceae</taxon>
        <taxon>Luteimonas</taxon>
    </lineage>
</organism>
<keyword evidence="2" id="KW-1185">Reference proteome</keyword>
<reference evidence="2" key="1">
    <citation type="journal article" date="2019" name="Int. J. Syst. Evol. Microbiol.">
        <title>The Global Catalogue of Microorganisms (GCM) 10K type strain sequencing project: providing services to taxonomists for standard genome sequencing and annotation.</title>
        <authorList>
            <consortium name="The Broad Institute Genomics Platform"/>
            <consortium name="The Broad Institute Genome Sequencing Center for Infectious Disease"/>
            <person name="Wu L."/>
            <person name="Ma J."/>
        </authorList>
    </citation>
    <scope>NUCLEOTIDE SEQUENCE [LARGE SCALE GENOMIC DNA]</scope>
    <source>
        <strain evidence="2">JCM 16916</strain>
    </source>
</reference>
<comment type="caution">
    <text evidence="1">The sequence shown here is derived from an EMBL/GenBank/DDBJ whole genome shotgun (WGS) entry which is preliminary data.</text>
</comment>
<proteinExistence type="predicted"/>
<gene>
    <name evidence="1" type="ORF">GCM10022229_22350</name>
</gene>
<dbReference type="EMBL" id="BAAAZU010000021">
    <property type="protein sequence ID" value="GAA3928041.1"/>
    <property type="molecule type" value="Genomic_DNA"/>
</dbReference>
<dbReference type="Proteomes" id="UP001501727">
    <property type="component" value="Unassembled WGS sequence"/>
</dbReference>